<dbReference type="PROSITE" id="PS01036">
    <property type="entry name" value="HSP70_3"/>
    <property type="match status" value="1"/>
</dbReference>
<dbReference type="Proteomes" id="UP001523369">
    <property type="component" value="Unassembled WGS sequence"/>
</dbReference>
<dbReference type="Gene3D" id="3.30.420.40">
    <property type="match status" value="2"/>
</dbReference>
<dbReference type="Pfam" id="PF13676">
    <property type="entry name" value="TIR_2"/>
    <property type="match status" value="1"/>
</dbReference>
<evidence type="ECO:0000256" key="9">
    <source>
        <dbReference type="SAM" id="Phobius"/>
    </source>
</evidence>
<dbReference type="InterPro" id="IPR035897">
    <property type="entry name" value="Toll_tir_struct_dom_sf"/>
</dbReference>
<dbReference type="PANTHER" id="PTHR45639">
    <property type="entry name" value="HSC70CB, ISOFORM G-RELATED"/>
    <property type="match status" value="1"/>
</dbReference>
<evidence type="ECO:0000256" key="3">
    <source>
        <dbReference type="ARBA" id="ARBA00022729"/>
    </source>
</evidence>
<evidence type="ECO:0000256" key="6">
    <source>
        <dbReference type="ARBA" id="ARBA00023016"/>
    </source>
</evidence>
<feature type="compositionally biased region" description="Basic and acidic residues" evidence="8">
    <location>
        <begin position="663"/>
        <end position="672"/>
    </location>
</feature>
<evidence type="ECO:0000259" key="10">
    <source>
        <dbReference type="Pfam" id="PF13676"/>
    </source>
</evidence>
<evidence type="ECO:0000313" key="11">
    <source>
        <dbReference type="EMBL" id="MCO8274352.1"/>
    </source>
</evidence>
<dbReference type="InterPro" id="IPR018181">
    <property type="entry name" value="Heat_shock_70_CS"/>
</dbReference>
<reference evidence="11 12" key="1">
    <citation type="submission" date="2022-06" db="EMBL/GenBank/DDBJ databases">
        <title>New Species of the Genus Actinoplanes, ActinopZanes ferrugineus.</title>
        <authorList>
            <person name="Ding P."/>
        </authorList>
    </citation>
    <scope>NUCLEOTIDE SEQUENCE [LARGE SCALE GENOMIC DNA]</scope>
    <source>
        <strain evidence="11 12">TRM88003</strain>
    </source>
</reference>
<keyword evidence="5" id="KW-0067">ATP-binding</keyword>
<evidence type="ECO:0000256" key="1">
    <source>
        <dbReference type="ARBA" id="ARBA00004319"/>
    </source>
</evidence>
<evidence type="ECO:0000256" key="8">
    <source>
        <dbReference type="SAM" id="MobiDB-lite"/>
    </source>
</evidence>
<name>A0ABT1DU17_9ACTN</name>
<comment type="similarity">
    <text evidence="2">Belongs to the heat shock protein 70 family.</text>
</comment>
<keyword evidence="6" id="KW-0346">Stress response</keyword>
<accession>A0ABT1DU17</accession>
<feature type="transmembrane region" description="Helical" evidence="9">
    <location>
        <begin position="913"/>
        <end position="934"/>
    </location>
</feature>
<keyword evidence="9" id="KW-1133">Transmembrane helix</keyword>
<dbReference type="InterPro" id="IPR013126">
    <property type="entry name" value="Hsp_70_fam"/>
</dbReference>
<sequence length="951" mass="99766">MRPLLPPTSFGPGRLDAVFGAVAAEVHRTVGPVSVDAVVSCPLSWDAAERDALALAAALAGLGTVEVVAEPLAAASWLEDTSATGSVLVVDVGAVTADVTLVRRVASGFETVAAETVRGAAGEALDAGLTELVRTWVAVAGGLGAWSRLRQPATTHDERARQELTAEIVAAREALSWQPSAALHVPLADVTVTVPGAQFEAVAARVLEPVVRAVAAVLARSTGPVTVLLVGGTSRMPLLAQLVASVSGSRAWLAPVPEPELVVARGCATWPRRALLDDDVRFTVYRPRRLTPGEWESLLLYAHKSDPVAGSPDPLAEVERRARQHFGGSGARSHSVDAARPLTRGAALRVVPELDGAECNPPSAELRWQEAVHEVAFRVRPLLGAGQVVRGSVRVWCGPLVLGEVSVALPVGGAPTGAAPLSPEPMKRYRRIFPSYSSRDRDVVRQFVVAAQALGDTYLQDILTLRAGEDWDQRLLELIAEADVFQLFWSSNSMTSPNCRREWERALALRRPSFVRPVYWEDPLPRAPHLDLPPAQLQALHFAKVPVLVPAASPTADQAPIPMNAGGSSAAGWRTAGDLNAVRQLSVPPPPPLFKSDQSWELPAWPPAALDMSPEPPAWRPAEPDRGPELFARPAQSSEVVDFDSAGTGRHRAPRGQTGPARHAADDTDPRQARSVPPPFEPQRRVRRAASETPGYDGFKQAYGGVSPAYGADGTDPGRRAGRETPPTDRFQQGYGGVSPTFGAPERPAERQRYGEPTAGGATGDVPRASGRRFGGTARGGVPPERAADRAPAVGSAGRASVVGRADRVARAENAGRASVGEGTGRATVGRASAGRASVGPGSGSARASVRPAGVGGPGHRDPGDPHRKFDGGHAGRRARRRAGFLWLATGLIVGVLGLLWLGAALIGGRAAASIVLGVVAVVAGSTLAVVGGWRLKLERTGRRAGGGRVQ</sequence>
<gene>
    <name evidence="11" type="ORF">M1L60_27510</name>
</gene>
<protein>
    <submittedName>
        <fullName evidence="11">Hsp70 family protein</fullName>
    </submittedName>
</protein>
<dbReference type="SUPFAM" id="SSF52200">
    <property type="entry name" value="Toll/Interleukin receptor TIR domain"/>
    <property type="match status" value="1"/>
</dbReference>
<dbReference type="EMBL" id="JAMYJR010000030">
    <property type="protein sequence ID" value="MCO8274352.1"/>
    <property type="molecule type" value="Genomic_DNA"/>
</dbReference>
<feature type="compositionally biased region" description="Basic and acidic residues" evidence="8">
    <location>
        <begin position="859"/>
        <end position="874"/>
    </location>
</feature>
<dbReference type="SUPFAM" id="SSF53067">
    <property type="entry name" value="Actin-like ATPase domain"/>
    <property type="match status" value="2"/>
</dbReference>
<keyword evidence="7" id="KW-0143">Chaperone</keyword>
<proteinExistence type="inferred from homology"/>
<evidence type="ECO:0000256" key="7">
    <source>
        <dbReference type="ARBA" id="ARBA00023186"/>
    </source>
</evidence>
<dbReference type="InterPro" id="IPR043129">
    <property type="entry name" value="ATPase_NBD"/>
</dbReference>
<feature type="region of interest" description="Disordered" evidence="8">
    <location>
        <begin position="605"/>
        <end position="875"/>
    </location>
</feature>
<dbReference type="Gene3D" id="3.90.640.10">
    <property type="entry name" value="Actin, Chain A, domain 4"/>
    <property type="match status" value="1"/>
</dbReference>
<evidence type="ECO:0000256" key="5">
    <source>
        <dbReference type="ARBA" id="ARBA00022840"/>
    </source>
</evidence>
<keyword evidence="3" id="KW-0732">Signal</keyword>
<keyword evidence="12" id="KW-1185">Reference proteome</keyword>
<dbReference type="Pfam" id="PF00012">
    <property type="entry name" value="HSP70"/>
    <property type="match status" value="1"/>
</dbReference>
<keyword evidence="4" id="KW-0547">Nucleotide-binding</keyword>
<comment type="subcellular location">
    <subcellularLocation>
        <location evidence="1">Endoplasmic reticulum lumen</location>
    </subcellularLocation>
</comment>
<dbReference type="PANTHER" id="PTHR45639:SF3">
    <property type="entry name" value="HYPOXIA UP-REGULATED PROTEIN 1"/>
    <property type="match status" value="1"/>
</dbReference>
<keyword evidence="9" id="KW-0812">Transmembrane</keyword>
<evidence type="ECO:0000256" key="4">
    <source>
        <dbReference type="ARBA" id="ARBA00022741"/>
    </source>
</evidence>
<organism evidence="11 12">
    <name type="scientific">Paractinoplanes aksuensis</name>
    <dbReference type="NCBI Taxonomy" id="2939490"/>
    <lineage>
        <taxon>Bacteria</taxon>
        <taxon>Bacillati</taxon>
        <taxon>Actinomycetota</taxon>
        <taxon>Actinomycetes</taxon>
        <taxon>Micromonosporales</taxon>
        <taxon>Micromonosporaceae</taxon>
        <taxon>Paractinoplanes</taxon>
    </lineage>
</organism>
<dbReference type="InterPro" id="IPR000157">
    <property type="entry name" value="TIR_dom"/>
</dbReference>
<evidence type="ECO:0000256" key="2">
    <source>
        <dbReference type="ARBA" id="ARBA00007381"/>
    </source>
</evidence>
<feature type="compositionally biased region" description="Basic and acidic residues" evidence="8">
    <location>
        <begin position="716"/>
        <end position="727"/>
    </location>
</feature>
<feature type="domain" description="TIR" evidence="10">
    <location>
        <begin position="432"/>
        <end position="542"/>
    </location>
</feature>
<dbReference type="RefSeq" id="WP_253240425.1">
    <property type="nucleotide sequence ID" value="NZ_JAMYJR010000030.1"/>
</dbReference>
<keyword evidence="9" id="KW-0472">Membrane</keyword>
<comment type="caution">
    <text evidence="11">The sequence shown here is derived from an EMBL/GenBank/DDBJ whole genome shotgun (WGS) entry which is preliminary data.</text>
</comment>
<evidence type="ECO:0000313" key="12">
    <source>
        <dbReference type="Proteomes" id="UP001523369"/>
    </source>
</evidence>
<dbReference type="Gene3D" id="3.40.50.10140">
    <property type="entry name" value="Toll/interleukin-1 receptor homology (TIR) domain"/>
    <property type="match status" value="1"/>
</dbReference>
<feature type="transmembrane region" description="Helical" evidence="9">
    <location>
        <begin position="885"/>
        <end position="907"/>
    </location>
</feature>